<dbReference type="Proteomes" id="UP000242329">
    <property type="component" value="Unassembled WGS sequence"/>
</dbReference>
<evidence type="ECO:0000259" key="1">
    <source>
        <dbReference type="Pfam" id="PF13470"/>
    </source>
</evidence>
<dbReference type="RefSeq" id="WP_073089171.1">
    <property type="nucleotide sequence ID" value="NZ_FQWY01000004.1"/>
</dbReference>
<name>A0A1M5K2F3_9FIRM</name>
<keyword evidence="3" id="KW-1185">Reference proteome</keyword>
<feature type="domain" description="PIN" evidence="1">
    <location>
        <begin position="3"/>
        <end position="117"/>
    </location>
</feature>
<dbReference type="EMBL" id="FQWY01000004">
    <property type="protein sequence ID" value="SHG46968.1"/>
    <property type="molecule type" value="Genomic_DNA"/>
</dbReference>
<dbReference type="AlphaFoldDB" id="A0A1M5K2F3"/>
<gene>
    <name evidence="2" type="ORF">SAMN02745221_00266</name>
</gene>
<dbReference type="Gene3D" id="3.40.50.1010">
    <property type="entry name" value="5'-nuclease"/>
    <property type="match status" value="1"/>
</dbReference>
<dbReference type="InterPro" id="IPR029060">
    <property type="entry name" value="PIN-like_dom_sf"/>
</dbReference>
<accession>A0A1M5K2F3</accession>
<evidence type="ECO:0000313" key="3">
    <source>
        <dbReference type="Proteomes" id="UP000242329"/>
    </source>
</evidence>
<reference evidence="3" key="1">
    <citation type="submission" date="2016-11" db="EMBL/GenBank/DDBJ databases">
        <authorList>
            <person name="Varghese N."/>
            <person name="Submissions S."/>
        </authorList>
    </citation>
    <scope>NUCLEOTIDE SEQUENCE [LARGE SCALE GENOMIC DNA]</scope>
    <source>
        <strain evidence="3">DSM 11003</strain>
    </source>
</reference>
<sequence length="136" mass="15396">MNVLIDTNVVLDAMLSRSPFAEAAQKLFIMAAEEKINAYITASSITDIYYLLHRHLHDNERCKQEIFKLIKIFGILDVTGSDCKKALELPMADYEDALLAACARRNKMECIITRNVKNFSGSPVRAVLLDDFLKNK</sequence>
<dbReference type="InterPro" id="IPR002716">
    <property type="entry name" value="PIN_dom"/>
</dbReference>
<proteinExistence type="predicted"/>
<dbReference type="SUPFAM" id="SSF88723">
    <property type="entry name" value="PIN domain-like"/>
    <property type="match status" value="1"/>
</dbReference>
<dbReference type="OrthoDB" id="9787727at2"/>
<protein>
    <submittedName>
        <fullName evidence="2">Predicted nucleic acid-binding protein, contains PIN domain</fullName>
    </submittedName>
</protein>
<dbReference type="Pfam" id="PF13470">
    <property type="entry name" value="PIN_3"/>
    <property type="match status" value="1"/>
</dbReference>
<evidence type="ECO:0000313" key="2">
    <source>
        <dbReference type="EMBL" id="SHG46968.1"/>
    </source>
</evidence>
<organism evidence="2 3">
    <name type="scientific">Thermosyntropha lipolytica DSM 11003</name>
    <dbReference type="NCBI Taxonomy" id="1123382"/>
    <lineage>
        <taxon>Bacteria</taxon>
        <taxon>Bacillati</taxon>
        <taxon>Bacillota</taxon>
        <taxon>Clostridia</taxon>
        <taxon>Eubacteriales</taxon>
        <taxon>Syntrophomonadaceae</taxon>
        <taxon>Thermosyntropha</taxon>
    </lineage>
</organism>
<dbReference type="STRING" id="1123382.SAMN02745221_00266"/>